<sequence>MEMVYDCLSDKRSAFGSNAVKIVDKHFKLTKFKNNPAAVRAYVHWALNKHGPAFWGTPIPQKEEDRVGKVPKGLFESSFIIETAAPLLKFTANAAGAYGEPVGALALVAAAVERAFKMYLSGTKVVNFQDVFSEEKIGSFVLDHLKDARKISANAWPRIKAACGQVKGSNDRKQPPAPILVSLEQDRGNRFIASSPPPGAID</sequence>
<feature type="domain" description="DUF6532" evidence="1">
    <location>
        <begin position="2"/>
        <end position="150"/>
    </location>
</feature>
<organism evidence="2 3">
    <name type="scientific">Crepidotus variabilis</name>
    <dbReference type="NCBI Taxonomy" id="179855"/>
    <lineage>
        <taxon>Eukaryota</taxon>
        <taxon>Fungi</taxon>
        <taxon>Dikarya</taxon>
        <taxon>Basidiomycota</taxon>
        <taxon>Agaricomycotina</taxon>
        <taxon>Agaricomycetes</taxon>
        <taxon>Agaricomycetidae</taxon>
        <taxon>Agaricales</taxon>
        <taxon>Agaricineae</taxon>
        <taxon>Crepidotaceae</taxon>
        <taxon>Crepidotus</taxon>
    </lineage>
</organism>
<evidence type="ECO:0000313" key="3">
    <source>
        <dbReference type="Proteomes" id="UP000807306"/>
    </source>
</evidence>
<keyword evidence="3" id="KW-1185">Reference proteome</keyword>
<reference evidence="2" key="1">
    <citation type="submission" date="2020-11" db="EMBL/GenBank/DDBJ databases">
        <authorList>
            <consortium name="DOE Joint Genome Institute"/>
            <person name="Ahrendt S."/>
            <person name="Riley R."/>
            <person name="Andreopoulos W."/>
            <person name="Labutti K."/>
            <person name="Pangilinan J."/>
            <person name="Ruiz-Duenas F.J."/>
            <person name="Barrasa J.M."/>
            <person name="Sanchez-Garcia M."/>
            <person name="Camarero S."/>
            <person name="Miyauchi S."/>
            <person name="Serrano A."/>
            <person name="Linde D."/>
            <person name="Babiker R."/>
            <person name="Drula E."/>
            <person name="Ayuso-Fernandez I."/>
            <person name="Pacheco R."/>
            <person name="Padilla G."/>
            <person name="Ferreira P."/>
            <person name="Barriuso J."/>
            <person name="Kellner H."/>
            <person name="Castanera R."/>
            <person name="Alfaro M."/>
            <person name="Ramirez L."/>
            <person name="Pisabarro A.G."/>
            <person name="Kuo A."/>
            <person name="Tritt A."/>
            <person name="Lipzen A."/>
            <person name="He G."/>
            <person name="Yan M."/>
            <person name="Ng V."/>
            <person name="Cullen D."/>
            <person name="Martin F."/>
            <person name="Rosso M.-N."/>
            <person name="Henrissat B."/>
            <person name="Hibbett D."/>
            <person name="Martinez A.T."/>
            <person name="Grigoriev I.V."/>
        </authorList>
    </citation>
    <scope>NUCLEOTIDE SEQUENCE</scope>
    <source>
        <strain evidence="2">CBS 506.95</strain>
    </source>
</reference>
<dbReference type="AlphaFoldDB" id="A0A9P6E3X2"/>
<comment type="caution">
    <text evidence="2">The sequence shown here is derived from an EMBL/GenBank/DDBJ whole genome shotgun (WGS) entry which is preliminary data.</text>
</comment>
<dbReference type="OrthoDB" id="3070163at2759"/>
<dbReference type="Proteomes" id="UP000807306">
    <property type="component" value="Unassembled WGS sequence"/>
</dbReference>
<accession>A0A9P6E3X2</accession>
<gene>
    <name evidence="2" type="ORF">CPB83DRAFT_899946</name>
</gene>
<evidence type="ECO:0000313" key="2">
    <source>
        <dbReference type="EMBL" id="KAF9522081.1"/>
    </source>
</evidence>
<dbReference type="Pfam" id="PF20149">
    <property type="entry name" value="DUF6532"/>
    <property type="match status" value="1"/>
</dbReference>
<evidence type="ECO:0000259" key="1">
    <source>
        <dbReference type="Pfam" id="PF20149"/>
    </source>
</evidence>
<name>A0A9P6E3X2_9AGAR</name>
<dbReference type="InterPro" id="IPR045341">
    <property type="entry name" value="DUF6532"/>
</dbReference>
<proteinExistence type="predicted"/>
<dbReference type="EMBL" id="MU157962">
    <property type="protein sequence ID" value="KAF9522081.1"/>
    <property type="molecule type" value="Genomic_DNA"/>
</dbReference>
<protein>
    <recommendedName>
        <fullName evidence="1">DUF6532 domain-containing protein</fullName>
    </recommendedName>
</protein>